<dbReference type="EMBL" id="SEWY01000001">
    <property type="protein sequence ID" value="TBH75442.1"/>
    <property type="molecule type" value="Genomic_DNA"/>
</dbReference>
<evidence type="ECO:0000313" key="2">
    <source>
        <dbReference type="Proteomes" id="UP000293583"/>
    </source>
</evidence>
<accession>A0A4Q9BGN2</accession>
<proteinExistence type="predicted"/>
<reference evidence="1 2" key="1">
    <citation type="submission" date="2019-02" db="EMBL/GenBank/DDBJ databases">
        <title>Genome of a new Bacteroidetes strain.</title>
        <authorList>
            <person name="Pitt A."/>
        </authorList>
    </citation>
    <scope>NUCLEOTIDE SEQUENCE [LARGE SCALE GENOMIC DNA]</scope>
    <source>
        <strain evidence="1 2">103A-SOEBACH</strain>
    </source>
</reference>
<sequence>MGKFIFTVQGEGRGHLTQAISFTQIAREAGHEVIGYAVGSFQGRKIPSFFLDFIGDTPVLQYESPSIIFGNGKSVQLFKTAAQAFTNFKTFWKSATQLEAFVNELQPDGIVNFYESITGLYKLKSGSKIPTMSVGHQYLLLNKHFESIPEKKIDRMLLNMNTMITSIGSKKLLGLSFRPIDNDAKIEVVPPLLRQQVKSIVPQAGERWLAYLTHFRLSEDIMAWSNANPEVKLDCFWDNPTRKETYHYSDSLTFHPIDAENYLAKMTECAGLISTAGFESVAEAMYLGKPAMMVPVPNHIEQMINAFDGEMSGAGIGATSFDLSIFKNYLPSHVSVKDQYQEWVDKSQSLMAGHLSDLIAQPVYVANFGQNQGTGLSGMLGRRRFRWSR</sequence>
<evidence type="ECO:0000313" key="1">
    <source>
        <dbReference type="EMBL" id="TBH75442.1"/>
    </source>
</evidence>
<comment type="caution">
    <text evidence="1">The sequence shown here is derived from an EMBL/GenBank/DDBJ whole genome shotgun (WGS) entry which is preliminary data.</text>
</comment>
<dbReference type="Gene3D" id="3.40.50.2000">
    <property type="entry name" value="Glycogen Phosphorylase B"/>
    <property type="match status" value="1"/>
</dbReference>
<dbReference type="GO" id="GO:0016757">
    <property type="term" value="F:glycosyltransferase activity"/>
    <property type="evidence" value="ECO:0007669"/>
    <property type="project" value="TreeGrafter"/>
</dbReference>
<keyword evidence="2" id="KW-1185">Reference proteome</keyword>
<dbReference type="RefSeq" id="WP_130922595.1">
    <property type="nucleotide sequence ID" value="NZ_JAANOM010000002.1"/>
</dbReference>
<dbReference type="OrthoDB" id="9793805at2"/>
<dbReference type="Proteomes" id="UP000293583">
    <property type="component" value="Unassembled WGS sequence"/>
</dbReference>
<keyword evidence="1" id="KW-0808">Transferase</keyword>
<dbReference type="AlphaFoldDB" id="A0A4Q9BGN2"/>
<dbReference type="Pfam" id="PF13528">
    <property type="entry name" value="Glyco_trans_1_3"/>
    <property type="match status" value="1"/>
</dbReference>
<organism evidence="1 2">
    <name type="scientific">Aquirufa antheringensis</name>
    <dbReference type="NCBI Taxonomy" id="2516559"/>
    <lineage>
        <taxon>Bacteria</taxon>
        <taxon>Pseudomonadati</taxon>
        <taxon>Bacteroidota</taxon>
        <taxon>Cytophagia</taxon>
        <taxon>Cytophagales</taxon>
        <taxon>Flectobacillaceae</taxon>
        <taxon>Aquirufa</taxon>
    </lineage>
</organism>
<dbReference type="PANTHER" id="PTHR21015">
    <property type="entry name" value="UDP-N-ACETYLGLUCOSAMINE--N-ACETYLMURAMYL-(PENTAPEPTIDE) PYROPHOSPHORYL-UNDECAPRENOL N-ACETYLGLUCOSAMINE TRANSFERASE 1"/>
    <property type="match status" value="1"/>
</dbReference>
<protein>
    <submittedName>
        <fullName evidence="1">Glycosyl transferase</fullName>
    </submittedName>
</protein>
<name>A0A4Q9BGN2_9BACT</name>
<dbReference type="PANTHER" id="PTHR21015:SF22">
    <property type="entry name" value="GLYCOSYLTRANSFERASE"/>
    <property type="match status" value="1"/>
</dbReference>
<gene>
    <name evidence="1" type="ORF">EWU20_02365</name>
</gene>
<dbReference type="SUPFAM" id="SSF53756">
    <property type="entry name" value="UDP-Glycosyltransferase/glycogen phosphorylase"/>
    <property type="match status" value="1"/>
</dbReference>